<gene>
    <name evidence="1" type="primary">n508L</name>
    <name evidence="1" type="ORF">FR483_n508L</name>
</gene>
<protein>
    <submittedName>
        <fullName evidence="1">Uncharacterized protein n508L</fullName>
    </submittedName>
</protein>
<sequence length="102" mass="12478">MYETWFHEEKNRTRARGHLTCRCCRTHHHLFRDKERCPTVPFERLRIRLQTVCKHELSSAPQHRRTDGLLRWRDLCLPDPRLPGSWHSWPGSRWRCICNCRC</sequence>
<name>A7J7L2_PBCVF</name>
<organismHost>
    <name type="scientific">Paramecium bursaria</name>
    <dbReference type="NCBI Taxonomy" id="74790"/>
</organismHost>
<dbReference type="KEGG" id="vg:5469875"/>
<evidence type="ECO:0000313" key="2">
    <source>
        <dbReference type="Proteomes" id="UP000204095"/>
    </source>
</evidence>
<dbReference type="GeneID" id="5469875"/>
<reference evidence="1 2" key="1">
    <citation type="journal article" date="2007" name="Virology">
        <title>Sequence and annotation of the 314-kb MT325 and the 321-kb FR483 viruses that infect Chlorella Pbi.</title>
        <authorList>
            <person name="Fitzgerald L.A."/>
            <person name="Graves M.V."/>
            <person name="Li X."/>
            <person name="Feldblyum T."/>
            <person name="Hartigan J."/>
            <person name="Van Etten J.L."/>
        </authorList>
    </citation>
    <scope>NUCLEOTIDE SEQUENCE [LARGE SCALE GENOMIC DNA]</scope>
    <source>
        <strain evidence="1 2">FR483</strain>
    </source>
</reference>
<dbReference type="RefSeq" id="YP_001426140.1">
    <property type="nucleotide sequence ID" value="NC_008603.1"/>
</dbReference>
<proteinExistence type="predicted"/>
<organism evidence="1 2">
    <name type="scientific">Paramecium bursaria Chlorella virus FR483</name>
    <name type="common">PBCV-FR483</name>
    <dbReference type="NCBI Taxonomy" id="399781"/>
    <lineage>
        <taxon>Viruses</taxon>
        <taxon>Varidnaviria</taxon>
        <taxon>Bamfordvirae</taxon>
        <taxon>Nucleocytoviricota</taxon>
        <taxon>Megaviricetes</taxon>
        <taxon>Algavirales</taxon>
        <taxon>Phycodnaviridae</taxon>
        <taxon>Chlorovirus</taxon>
        <taxon>Chlorovirus conductrix</taxon>
        <taxon>Paramecium bursaria Chlorella virus A1</taxon>
    </lineage>
</organism>
<dbReference type="Proteomes" id="UP000204095">
    <property type="component" value="Segment"/>
</dbReference>
<evidence type="ECO:0000313" key="1">
    <source>
        <dbReference type="EMBL" id="ABT15793.1"/>
    </source>
</evidence>
<dbReference type="EMBL" id="DQ890022">
    <property type="protein sequence ID" value="ABT15793.1"/>
    <property type="molecule type" value="Genomic_DNA"/>
</dbReference>
<accession>A7J7L2</accession>